<sequence length="307" mass="33989">MVRTVAVTGATGFIGRILIAKLVESGWKIRALARRTSSQKDSPFIEWISGDLSCCNALRDLVSGAEAVIHCAGVVKGKSWSDFYQTNVIGTKNILRAASDSTSCSRFLHISSLAAREPLLSWYARSKFEAEEQIPRFSGRLASVIYRPAAVYGPGDKAMLPFFRSMRYGILPVPGDPDNRFGLIHVDDLVAAIYYWLETTCPVGGIYAIDDGTSDGYNYTSIAMIAQQALGKPVRCFQIPASSICMLARFNLWLAHLLNYTPMLTPGKVMELQHSDWTCDISFLRKELVGWHPTIKLQTVLPSLVKM</sequence>
<protein>
    <submittedName>
        <fullName evidence="2">Nucleoside-diphosphate-sugar epimerase</fullName>
    </submittedName>
</protein>
<dbReference type="SUPFAM" id="SSF51735">
    <property type="entry name" value="NAD(P)-binding Rossmann-fold domains"/>
    <property type="match status" value="1"/>
</dbReference>
<feature type="domain" description="NAD-dependent epimerase/dehydratase" evidence="1">
    <location>
        <begin position="5"/>
        <end position="207"/>
    </location>
</feature>
<dbReference type="PANTHER" id="PTHR48079">
    <property type="entry name" value="PROTEIN YEEZ"/>
    <property type="match status" value="1"/>
</dbReference>
<dbReference type="Pfam" id="PF01370">
    <property type="entry name" value="Epimerase"/>
    <property type="match status" value="1"/>
</dbReference>
<dbReference type="GO" id="GO:0005737">
    <property type="term" value="C:cytoplasm"/>
    <property type="evidence" value="ECO:0007669"/>
    <property type="project" value="TreeGrafter"/>
</dbReference>
<dbReference type="InterPro" id="IPR001509">
    <property type="entry name" value="Epimerase_deHydtase"/>
</dbReference>
<organism evidence="2 3">
    <name type="scientific">Nitrosomonas eutropha</name>
    <dbReference type="NCBI Taxonomy" id="916"/>
    <lineage>
        <taxon>Bacteria</taxon>
        <taxon>Pseudomonadati</taxon>
        <taxon>Pseudomonadota</taxon>
        <taxon>Betaproteobacteria</taxon>
        <taxon>Nitrosomonadales</taxon>
        <taxon>Nitrosomonadaceae</taxon>
        <taxon>Nitrosomonas</taxon>
    </lineage>
</organism>
<accession>A0A1I7HVS6</accession>
<dbReference type="Proteomes" id="UP000183926">
    <property type="component" value="Unassembled WGS sequence"/>
</dbReference>
<dbReference type="RefSeq" id="WP_074928560.1">
    <property type="nucleotide sequence ID" value="NZ_FPBL01000006.1"/>
</dbReference>
<dbReference type="Gene3D" id="3.40.50.720">
    <property type="entry name" value="NAD(P)-binding Rossmann-like Domain"/>
    <property type="match status" value="1"/>
</dbReference>
<dbReference type="EMBL" id="FPBL01000006">
    <property type="protein sequence ID" value="SFU64699.1"/>
    <property type="molecule type" value="Genomic_DNA"/>
</dbReference>
<evidence type="ECO:0000313" key="2">
    <source>
        <dbReference type="EMBL" id="SFU64699.1"/>
    </source>
</evidence>
<proteinExistence type="predicted"/>
<dbReference type="InterPro" id="IPR036291">
    <property type="entry name" value="NAD(P)-bd_dom_sf"/>
</dbReference>
<dbReference type="AlphaFoldDB" id="A0A1I7HVS6"/>
<dbReference type="GO" id="GO:0004029">
    <property type="term" value="F:aldehyde dehydrogenase (NAD+) activity"/>
    <property type="evidence" value="ECO:0007669"/>
    <property type="project" value="TreeGrafter"/>
</dbReference>
<dbReference type="InterPro" id="IPR051783">
    <property type="entry name" value="NAD(P)-dependent_oxidoreduct"/>
</dbReference>
<evidence type="ECO:0000259" key="1">
    <source>
        <dbReference type="Pfam" id="PF01370"/>
    </source>
</evidence>
<evidence type="ECO:0000313" key="3">
    <source>
        <dbReference type="Proteomes" id="UP000183926"/>
    </source>
</evidence>
<gene>
    <name evidence="2" type="ORF">SAMN05216339_10644</name>
</gene>
<dbReference type="OrthoDB" id="5292533at2"/>
<dbReference type="PANTHER" id="PTHR48079:SF6">
    <property type="entry name" value="NAD(P)-BINDING DOMAIN-CONTAINING PROTEIN-RELATED"/>
    <property type="match status" value="1"/>
</dbReference>
<name>A0A1I7HVS6_9PROT</name>
<reference evidence="2 3" key="1">
    <citation type="submission" date="2016-10" db="EMBL/GenBank/DDBJ databases">
        <authorList>
            <person name="de Groot N.N."/>
        </authorList>
    </citation>
    <scope>NUCLEOTIDE SEQUENCE [LARGE SCALE GENOMIC DNA]</scope>
    <source>
        <strain evidence="2 3">Nm24</strain>
    </source>
</reference>